<dbReference type="Proteomes" id="UP000807371">
    <property type="component" value="Unassembled WGS sequence"/>
</dbReference>
<dbReference type="InterPro" id="IPR043143">
    <property type="entry name" value="Mal/L-sulf/L-lact_DH-like_NADP"/>
</dbReference>
<evidence type="ECO:0000256" key="2">
    <source>
        <dbReference type="ARBA" id="ARBA00023002"/>
    </source>
</evidence>
<name>A0ABS0NIA8_9ACTN</name>
<keyword evidence="2" id="KW-0560">Oxidoreductase</keyword>
<evidence type="ECO:0000256" key="1">
    <source>
        <dbReference type="ARBA" id="ARBA00006056"/>
    </source>
</evidence>
<proteinExistence type="inferred from homology"/>
<accession>A0ABS0NIA8</accession>
<feature type="compositionally biased region" description="Low complexity" evidence="3">
    <location>
        <begin position="13"/>
        <end position="47"/>
    </location>
</feature>
<gene>
    <name evidence="4" type="ORF">IHE55_09055</name>
</gene>
<comment type="caution">
    <text evidence="4">The sequence shown here is derived from an EMBL/GenBank/DDBJ whole genome shotgun (WGS) entry which is preliminary data.</text>
</comment>
<organism evidence="4 5">
    <name type="scientific">Streptomyces pactum</name>
    <dbReference type="NCBI Taxonomy" id="68249"/>
    <lineage>
        <taxon>Bacteria</taxon>
        <taxon>Bacillati</taxon>
        <taxon>Actinomycetota</taxon>
        <taxon>Actinomycetes</taxon>
        <taxon>Kitasatosporales</taxon>
        <taxon>Streptomycetaceae</taxon>
        <taxon>Streptomyces</taxon>
    </lineage>
</organism>
<dbReference type="InterPro" id="IPR043144">
    <property type="entry name" value="Mal/L-sulf/L-lact_DH-like_ah"/>
</dbReference>
<evidence type="ECO:0000313" key="5">
    <source>
        <dbReference type="Proteomes" id="UP000807371"/>
    </source>
</evidence>
<dbReference type="InterPro" id="IPR003767">
    <property type="entry name" value="Malate/L-lactate_DH-like"/>
</dbReference>
<sequence length="416" mass="42605">MTTTLRTLPEPGAPTAQGTPGAPTAPDAPDAPGTPAAAAPGTTGPGTVRVPYDRLLTFATGVFTARGLPPHRAHRAAEALLHGDLAGMRSHGLANLTRLYLPLLDEGRAVPDAEPEVLADRGAAVLLDAHRALGLWQAGEALDLAAERAAEHGVGLVSVRGATHFGCAGHHTLRVAERDMVAVLASNCGRQRIARPPGGRCAMLGTNPMSVAAPAGPGRPPYVLDMSTTVVPTGKIREAERAGRAIPEGWLEDAGGRPVTDPGALDRGEGFPLWLGGRPETGAYKGYGLALLVEVLAALVPGAGLGPAVEAYQGSGGPSGRDDDIGFLALVVAPGTLRPLDGFLDQAGGMFQALLDCPPLREGVPVAYPGTREAELMAEGHRSGVPLAASLYEEVRAVADATGLRAPEPRDGGEGR</sequence>
<dbReference type="Pfam" id="PF02615">
    <property type="entry name" value="Ldh_2"/>
    <property type="match status" value="1"/>
</dbReference>
<dbReference type="PANTHER" id="PTHR11091">
    <property type="entry name" value="OXIDOREDUCTASE-RELATED"/>
    <property type="match status" value="1"/>
</dbReference>
<evidence type="ECO:0000313" key="4">
    <source>
        <dbReference type="EMBL" id="MBH5334931.1"/>
    </source>
</evidence>
<protein>
    <submittedName>
        <fullName evidence="4">Ldh family oxidoreductase</fullName>
    </submittedName>
</protein>
<dbReference type="SUPFAM" id="SSF89733">
    <property type="entry name" value="L-sulfolactate dehydrogenase-like"/>
    <property type="match status" value="1"/>
</dbReference>
<reference evidence="4 5" key="1">
    <citation type="submission" date="2020-09" db="EMBL/GenBank/DDBJ databases">
        <title>Biosynthesis of the nuclear factor of activated T cells inhibitor NFAT-133 and its congeners in Streptomyces pactum.</title>
        <authorList>
            <person name="Zhou W."/>
            <person name="Posri P."/>
            <person name="Abugrain M.E."/>
            <person name="Weisberg A.J."/>
            <person name="Chang J.H."/>
            <person name="Mahmud T."/>
        </authorList>
    </citation>
    <scope>NUCLEOTIDE SEQUENCE [LARGE SCALE GENOMIC DNA]</scope>
    <source>
        <strain evidence="4 5">ATCC 27456</strain>
    </source>
</reference>
<dbReference type="RefSeq" id="WP_197988560.1">
    <property type="nucleotide sequence ID" value="NZ_JACYXC010000001.1"/>
</dbReference>
<evidence type="ECO:0000256" key="3">
    <source>
        <dbReference type="SAM" id="MobiDB-lite"/>
    </source>
</evidence>
<dbReference type="InterPro" id="IPR036111">
    <property type="entry name" value="Mal/L-sulfo/L-lacto_DH-like_sf"/>
</dbReference>
<dbReference type="PANTHER" id="PTHR11091:SF0">
    <property type="entry name" value="MALATE DEHYDROGENASE"/>
    <property type="match status" value="1"/>
</dbReference>
<dbReference type="Gene3D" id="3.30.1370.60">
    <property type="entry name" value="Hypothetical oxidoreductase yiak, domain 2"/>
    <property type="match status" value="1"/>
</dbReference>
<keyword evidence="5" id="KW-1185">Reference proteome</keyword>
<dbReference type="EMBL" id="JACYXC010000001">
    <property type="protein sequence ID" value="MBH5334931.1"/>
    <property type="molecule type" value="Genomic_DNA"/>
</dbReference>
<feature type="region of interest" description="Disordered" evidence="3">
    <location>
        <begin position="1"/>
        <end position="49"/>
    </location>
</feature>
<dbReference type="Gene3D" id="1.10.1530.10">
    <property type="match status" value="1"/>
</dbReference>
<comment type="similarity">
    <text evidence="1">Belongs to the LDH2/MDH2 oxidoreductase family.</text>
</comment>